<dbReference type="AlphaFoldDB" id="A0A368ZCW9"/>
<dbReference type="RefSeq" id="WP_114310385.1">
    <property type="nucleotide sequence ID" value="NZ_QPJO01000004.1"/>
</dbReference>
<name>A0A368ZCW9_9FLAO</name>
<evidence type="ECO:0008006" key="4">
    <source>
        <dbReference type="Google" id="ProtNLM"/>
    </source>
</evidence>
<keyword evidence="3" id="KW-1185">Reference proteome</keyword>
<feature type="signal peptide" evidence="1">
    <location>
        <begin position="1"/>
        <end position="24"/>
    </location>
</feature>
<dbReference type="OrthoDB" id="713689at2"/>
<gene>
    <name evidence="2" type="ORF">DFQ08_104221</name>
</gene>
<accession>A0A368ZCW9</accession>
<protein>
    <recommendedName>
        <fullName evidence="4">Type 1 periplasmic binding fold superfamily protein</fullName>
    </recommendedName>
</protein>
<dbReference type="Proteomes" id="UP000253436">
    <property type="component" value="Unassembled WGS sequence"/>
</dbReference>
<evidence type="ECO:0000313" key="3">
    <source>
        <dbReference type="Proteomes" id="UP000253436"/>
    </source>
</evidence>
<keyword evidence="1" id="KW-0732">Signal</keyword>
<dbReference type="EMBL" id="QPJO01000004">
    <property type="protein sequence ID" value="RCW90822.1"/>
    <property type="molecule type" value="Genomic_DNA"/>
</dbReference>
<comment type="caution">
    <text evidence="2">The sequence shown here is derived from an EMBL/GenBank/DDBJ whole genome shotgun (WGS) entry which is preliminary data.</text>
</comment>
<sequence length="189" mass="20046">MKTIKYLFLSVLSLSALVSCSSDDDTPEVVNEEELITTVRLELTPATGEVVVLQSQDLDGDGPDAPIYTMEGDLVANTDYIGAVQFLNELENPAEDITLEVLEEGDDHQVFYTFTSATDSSFTYNDVDSDGNPIGVSTLFNSGAASTGNTLVVTLRHEPSKSADGVSAGDITNAGGATDAEVTFTYDVN</sequence>
<feature type="chain" id="PRO_5017050083" description="Type 1 periplasmic binding fold superfamily protein" evidence="1">
    <location>
        <begin position="25"/>
        <end position="189"/>
    </location>
</feature>
<proteinExistence type="predicted"/>
<dbReference type="PROSITE" id="PS51257">
    <property type="entry name" value="PROKAR_LIPOPROTEIN"/>
    <property type="match status" value="1"/>
</dbReference>
<organism evidence="2 3">
    <name type="scientific">Winogradskyella arenosi</name>
    <dbReference type="NCBI Taxonomy" id="533325"/>
    <lineage>
        <taxon>Bacteria</taxon>
        <taxon>Pseudomonadati</taxon>
        <taxon>Bacteroidota</taxon>
        <taxon>Flavobacteriia</taxon>
        <taxon>Flavobacteriales</taxon>
        <taxon>Flavobacteriaceae</taxon>
        <taxon>Winogradskyella</taxon>
    </lineage>
</organism>
<evidence type="ECO:0000256" key="1">
    <source>
        <dbReference type="SAM" id="SignalP"/>
    </source>
</evidence>
<reference evidence="2 3" key="1">
    <citation type="submission" date="2018-07" db="EMBL/GenBank/DDBJ databases">
        <title>Genomic Encyclopedia of Type Strains, Phase III (KMG-III): the genomes of soil and plant-associated and newly described type strains.</title>
        <authorList>
            <person name="Whitman W."/>
        </authorList>
    </citation>
    <scope>NUCLEOTIDE SEQUENCE [LARGE SCALE GENOMIC DNA]</scope>
    <source>
        <strain evidence="2 3">CECT 7958</strain>
    </source>
</reference>
<evidence type="ECO:0000313" key="2">
    <source>
        <dbReference type="EMBL" id="RCW90822.1"/>
    </source>
</evidence>